<evidence type="ECO:0000256" key="4">
    <source>
        <dbReference type="RuleBase" id="RU361235"/>
    </source>
</evidence>
<reference evidence="6" key="1">
    <citation type="submission" date="2023-10" db="EMBL/GenBank/DDBJ databases">
        <title>Genome assembly of Pristionchus species.</title>
        <authorList>
            <person name="Yoshida K."/>
            <person name="Sommer R.J."/>
        </authorList>
    </citation>
    <scope>NUCLEOTIDE SEQUENCE</scope>
    <source>
        <strain evidence="6">RS5133</strain>
    </source>
</reference>
<evidence type="ECO:0000256" key="2">
    <source>
        <dbReference type="ARBA" id="ARBA00022487"/>
    </source>
</evidence>
<comment type="similarity">
    <text evidence="1 4">Belongs to the type-B carboxylesterase/lipase family.</text>
</comment>
<feature type="non-terminal residue" evidence="6">
    <location>
        <position position="1"/>
    </location>
</feature>
<dbReference type="PANTHER" id="PTHR44590:SF4">
    <property type="entry name" value="CARBOXYLIC ESTER HYDROLASE"/>
    <property type="match status" value="1"/>
</dbReference>
<protein>
    <recommendedName>
        <fullName evidence="4">Carboxylic ester hydrolase</fullName>
        <ecNumber evidence="4">3.1.1.-</ecNumber>
    </recommendedName>
</protein>
<proteinExistence type="inferred from homology"/>
<keyword evidence="2" id="KW-0719">Serine esterase</keyword>
<feature type="domain" description="Carboxylesterase type B" evidence="5">
    <location>
        <begin position="1"/>
        <end position="352"/>
    </location>
</feature>
<dbReference type="SUPFAM" id="SSF53474">
    <property type="entry name" value="alpha/beta-Hydrolases"/>
    <property type="match status" value="1"/>
</dbReference>
<keyword evidence="7" id="KW-1185">Reference proteome</keyword>
<dbReference type="GO" id="GO:0052689">
    <property type="term" value="F:carboxylic ester hydrolase activity"/>
    <property type="evidence" value="ECO:0007669"/>
    <property type="project" value="UniProtKB-KW"/>
</dbReference>
<sequence length="376" mass="42611">RNIARFGGDPNRITVGGQSAGAVSVDLLSLSPVTRDLFDQKITMGGSSFCHWAVSEPEEIEDFCRSKARRLGWKSKGKNFMTQQEEDDAMMDFLRQQPAHKFGCHMIGTKEVFDEARLPLSPVIDGELLPAPLAILREEASPKPSIGGVGEYESLLFVALGFIRCNGKFLESIQNKLARKAMDDSTGTSVKELQEALREIYGDAKGKNKKEVARQCVILISDLISNYANYQYMKEAERITPPTYIYSLDFTSRNMWGYLKAVIPFCERRGTHASELLYLFKCNYFVAALPMDSNDRVVADITPRLFANFVKTGDPNGADTREKGVQWDPIGLDKRQALSICTQTHMKREVFDGRMDKLDRVFRKYNLDLRYNILRR</sequence>
<evidence type="ECO:0000256" key="1">
    <source>
        <dbReference type="ARBA" id="ARBA00005964"/>
    </source>
</evidence>
<comment type="caution">
    <text evidence="6">The sequence shown here is derived from an EMBL/GenBank/DDBJ whole genome shotgun (WGS) entry which is preliminary data.</text>
</comment>
<evidence type="ECO:0000256" key="3">
    <source>
        <dbReference type="ARBA" id="ARBA00022801"/>
    </source>
</evidence>
<dbReference type="PROSITE" id="PS00122">
    <property type="entry name" value="CARBOXYLESTERASE_B_1"/>
    <property type="match status" value="1"/>
</dbReference>
<accession>A0AAV5UPX7</accession>
<dbReference type="InterPro" id="IPR002018">
    <property type="entry name" value="CarbesteraseB"/>
</dbReference>
<gene>
    <name evidence="6" type="ORF">PFISCL1PPCAC_30</name>
</gene>
<dbReference type="Gene3D" id="3.40.50.1820">
    <property type="entry name" value="alpha/beta hydrolase"/>
    <property type="match status" value="1"/>
</dbReference>
<organism evidence="6 7">
    <name type="scientific">Pristionchus fissidentatus</name>
    <dbReference type="NCBI Taxonomy" id="1538716"/>
    <lineage>
        <taxon>Eukaryota</taxon>
        <taxon>Metazoa</taxon>
        <taxon>Ecdysozoa</taxon>
        <taxon>Nematoda</taxon>
        <taxon>Chromadorea</taxon>
        <taxon>Rhabditida</taxon>
        <taxon>Rhabditina</taxon>
        <taxon>Diplogasteromorpha</taxon>
        <taxon>Diplogasteroidea</taxon>
        <taxon>Neodiplogasteridae</taxon>
        <taxon>Pristionchus</taxon>
    </lineage>
</organism>
<evidence type="ECO:0000313" key="7">
    <source>
        <dbReference type="Proteomes" id="UP001432322"/>
    </source>
</evidence>
<dbReference type="Proteomes" id="UP001432322">
    <property type="component" value="Unassembled WGS sequence"/>
</dbReference>
<keyword evidence="3 4" id="KW-0378">Hydrolase</keyword>
<dbReference type="EC" id="3.1.1.-" evidence="4"/>
<evidence type="ECO:0000313" key="6">
    <source>
        <dbReference type="EMBL" id="GMT08733.1"/>
    </source>
</evidence>
<dbReference type="InterPro" id="IPR029058">
    <property type="entry name" value="AB_hydrolase_fold"/>
</dbReference>
<dbReference type="InterPro" id="IPR019826">
    <property type="entry name" value="Carboxylesterase_B_AS"/>
</dbReference>
<dbReference type="AlphaFoldDB" id="A0AAV5UPX7"/>
<evidence type="ECO:0000259" key="5">
    <source>
        <dbReference type="Pfam" id="PF00135"/>
    </source>
</evidence>
<dbReference type="EMBL" id="BTSY01000001">
    <property type="protein sequence ID" value="GMT08733.1"/>
    <property type="molecule type" value="Genomic_DNA"/>
</dbReference>
<dbReference type="PANTHER" id="PTHR44590">
    <property type="entry name" value="CARBOXYLIC ESTER HYDROLASE-RELATED"/>
    <property type="match status" value="1"/>
</dbReference>
<dbReference type="Pfam" id="PF00135">
    <property type="entry name" value="COesterase"/>
    <property type="match status" value="1"/>
</dbReference>
<name>A0AAV5UPX7_9BILA</name>